<reference evidence="7" key="1">
    <citation type="submission" date="2022-12" db="EMBL/GenBank/DDBJ databases">
        <title>Genome sequence of HCMS5-2.</title>
        <authorList>
            <person name="Woo H."/>
        </authorList>
    </citation>
    <scope>NUCLEOTIDE SEQUENCE</scope>
    <source>
        <strain evidence="7">HCMS5-2</strain>
    </source>
</reference>
<protein>
    <submittedName>
        <fullName evidence="7">Thioredoxin domain-containing protein</fullName>
    </submittedName>
</protein>
<gene>
    <name evidence="7" type="ORF">O0955_13630</name>
</gene>
<feature type="domain" description="Thioredoxin" evidence="6">
    <location>
        <begin position="268"/>
        <end position="403"/>
    </location>
</feature>
<dbReference type="Gene3D" id="3.40.30.10">
    <property type="entry name" value="Glutaredoxin"/>
    <property type="match status" value="1"/>
</dbReference>
<dbReference type="CDD" id="cd02947">
    <property type="entry name" value="TRX_family"/>
    <property type="match status" value="1"/>
</dbReference>
<dbReference type="EMBL" id="JAPWGM010000004">
    <property type="protein sequence ID" value="MCZ4245048.1"/>
    <property type="molecule type" value="Genomic_DNA"/>
</dbReference>
<evidence type="ECO:0000313" key="7">
    <source>
        <dbReference type="EMBL" id="MCZ4245048.1"/>
    </source>
</evidence>
<dbReference type="PROSITE" id="PS51352">
    <property type="entry name" value="THIOREDOXIN_2"/>
    <property type="match status" value="1"/>
</dbReference>
<sequence>MMMRRMKIIQQLSFCMLAVFACFNAVAQNNTTNEVLPYKDVDGYMIIRANVGGTEGDFLLDSRGKVAVTEQAAAVRGMKSDGKGNNYPRKGFEVVGNATAIGFFVGKTVYAKEISTRIIKSNALLEKLKVDGVLGFAAFANAVVTINTKAKTISLSTPYKPAYMKLINRDDVELSQKEGLIIQTIINGQPIKAIADFYEDQPLILSSTDAKLVNGTTPTVKLAGISVSNLKVAKDNTAYTVVGKSILNQGVISFDIGRGKYYFQAFNQGEESSAPAATKETLAMVPGKVNSIDREYFLKNVYDYKSSKEWKTIGDKPVVIDFWATWCGPCMRMMPVMEELAAKYKDQVIFYKVNVDKEGELRQVFEANAIPLVIFGSLKDGASREIGADTKEKVEARIQLLLK</sequence>
<dbReference type="InterPro" id="IPR013766">
    <property type="entry name" value="Thioredoxin_domain"/>
</dbReference>
<dbReference type="Pfam" id="PF00085">
    <property type="entry name" value="Thioredoxin"/>
    <property type="match status" value="1"/>
</dbReference>
<dbReference type="InterPro" id="IPR036249">
    <property type="entry name" value="Thioredoxin-like_sf"/>
</dbReference>
<dbReference type="PROSITE" id="PS51257">
    <property type="entry name" value="PROKAR_LIPOPROTEIN"/>
    <property type="match status" value="1"/>
</dbReference>
<comment type="caution">
    <text evidence="7">The sequence shown here is derived from an EMBL/GenBank/DDBJ whole genome shotgun (WGS) entry which is preliminary data.</text>
</comment>
<dbReference type="Proteomes" id="UP001144347">
    <property type="component" value="Unassembled WGS sequence"/>
</dbReference>
<evidence type="ECO:0000256" key="1">
    <source>
        <dbReference type="ARBA" id="ARBA00022448"/>
    </source>
</evidence>
<evidence type="ECO:0000256" key="4">
    <source>
        <dbReference type="ARBA" id="ARBA00023284"/>
    </source>
</evidence>
<organism evidence="7 8">
    <name type="scientific">Pedobacter punctiformis</name>
    <dbReference type="NCBI Taxonomy" id="3004097"/>
    <lineage>
        <taxon>Bacteria</taxon>
        <taxon>Pseudomonadati</taxon>
        <taxon>Bacteroidota</taxon>
        <taxon>Sphingobacteriia</taxon>
        <taxon>Sphingobacteriales</taxon>
        <taxon>Sphingobacteriaceae</taxon>
        <taxon>Pedobacter</taxon>
    </lineage>
</organism>
<dbReference type="PANTHER" id="PTHR45663">
    <property type="entry name" value="GEO12009P1"/>
    <property type="match status" value="1"/>
</dbReference>
<evidence type="ECO:0000313" key="8">
    <source>
        <dbReference type="Proteomes" id="UP001144347"/>
    </source>
</evidence>
<keyword evidence="2" id="KW-0249">Electron transport</keyword>
<dbReference type="SUPFAM" id="SSF52833">
    <property type="entry name" value="Thioredoxin-like"/>
    <property type="match status" value="1"/>
</dbReference>
<keyword evidence="4" id="KW-0676">Redox-active center</keyword>
<proteinExistence type="predicted"/>
<feature type="signal peptide" evidence="5">
    <location>
        <begin position="1"/>
        <end position="27"/>
    </location>
</feature>
<evidence type="ECO:0000259" key="6">
    <source>
        <dbReference type="PROSITE" id="PS51352"/>
    </source>
</evidence>
<evidence type="ECO:0000256" key="3">
    <source>
        <dbReference type="ARBA" id="ARBA00023157"/>
    </source>
</evidence>
<feature type="chain" id="PRO_5046862055" evidence="5">
    <location>
        <begin position="28"/>
        <end position="403"/>
    </location>
</feature>
<dbReference type="PANTHER" id="PTHR45663:SF11">
    <property type="entry name" value="GEO12009P1"/>
    <property type="match status" value="1"/>
</dbReference>
<accession>A0ABT4LAW6</accession>
<keyword evidence="1" id="KW-0813">Transport</keyword>
<evidence type="ECO:0000256" key="5">
    <source>
        <dbReference type="SAM" id="SignalP"/>
    </source>
</evidence>
<keyword evidence="8" id="KW-1185">Reference proteome</keyword>
<keyword evidence="5" id="KW-0732">Signal</keyword>
<dbReference type="PROSITE" id="PS00194">
    <property type="entry name" value="THIOREDOXIN_1"/>
    <property type="match status" value="1"/>
</dbReference>
<evidence type="ECO:0000256" key="2">
    <source>
        <dbReference type="ARBA" id="ARBA00022982"/>
    </source>
</evidence>
<dbReference type="RefSeq" id="WP_269428100.1">
    <property type="nucleotide sequence ID" value="NZ_JAPWGM010000004.1"/>
</dbReference>
<keyword evidence="3" id="KW-1015">Disulfide bond</keyword>
<dbReference type="InterPro" id="IPR017937">
    <property type="entry name" value="Thioredoxin_CS"/>
</dbReference>
<name>A0ABT4LAW6_9SPHI</name>